<dbReference type="GO" id="GO:0005634">
    <property type="term" value="C:nucleus"/>
    <property type="evidence" value="ECO:0007669"/>
    <property type="project" value="UniProtKB-SubCell"/>
</dbReference>
<organism evidence="18 19">
    <name type="scientific">Acrasis kona</name>
    <dbReference type="NCBI Taxonomy" id="1008807"/>
    <lineage>
        <taxon>Eukaryota</taxon>
        <taxon>Discoba</taxon>
        <taxon>Heterolobosea</taxon>
        <taxon>Tetramitia</taxon>
        <taxon>Eutetramitia</taxon>
        <taxon>Acrasidae</taxon>
        <taxon>Acrasis</taxon>
    </lineage>
</organism>
<feature type="binding site" evidence="12">
    <location>
        <position position="351"/>
    </location>
    <ligand>
        <name>Zn(2+)</name>
        <dbReference type="ChEBI" id="CHEBI:29105"/>
        <label>2</label>
    </ligand>
</feature>
<keyword evidence="9" id="KW-0804">Transcription</keyword>
<feature type="region of interest" description="Disordered" evidence="16">
    <location>
        <begin position="270"/>
        <end position="318"/>
    </location>
</feature>
<keyword evidence="19" id="KW-1185">Reference proteome</keyword>
<evidence type="ECO:0000256" key="8">
    <source>
        <dbReference type="ARBA" id="ARBA00023015"/>
    </source>
</evidence>
<evidence type="ECO:0000256" key="1">
    <source>
        <dbReference type="ARBA" id="ARBA00004123"/>
    </source>
</evidence>
<gene>
    <name evidence="18" type="ORF">AKO1_008035</name>
</gene>
<feature type="region of interest" description="Disordered" evidence="16">
    <location>
        <begin position="141"/>
        <end position="160"/>
    </location>
</feature>
<evidence type="ECO:0000256" key="12">
    <source>
        <dbReference type="PIRSR" id="PIRSR628651-51"/>
    </source>
</evidence>
<evidence type="ECO:0000313" key="18">
    <source>
        <dbReference type="EMBL" id="KAL0479214.1"/>
    </source>
</evidence>
<dbReference type="InterPro" id="IPR011011">
    <property type="entry name" value="Znf_FYVE_PHD"/>
</dbReference>
<keyword evidence="8" id="KW-0805">Transcription regulation</keyword>
<evidence type="ECO:0000256" key="2">
    <source>
        <dbReference type="ARBA" id="ARBA00010210"/>
    </source>
</evidence>
<evidence type="ECO:0000256" key="13">
    <source>
        <dbReference type="PROSITE-ProRule" id="PRU00146"/>
    </source>
</evidence>
<dbReference type="Pfam" id="PF00628">
    <property type="entry name" value="PHD"/>
    <property type="match status" value="1"/>
</dbReference>
<sequence>MSNILNAAGQPLFLENYVESLSILPTDMHHNLTLIRDLDKKCATIIENVRKEVATPPAITVAPGVGKKQIKEQQKKHHERVEKQLKEVLETSEEKLVVAIQTYETVDKFIRKLDDEIAKFSDFLQREKDIINNTTSPHVAVATNSTKKKGGAKKSNKSKVRNLVSMSDKEFSLEDQLGEVALAVPNAITDSKNKKKKKNQPRPTSPVSTRSKDIAQQKLASMKHPALSAQAQPSHLHDPQTQPQLEDDMQPPPLVPDVVVQPSLVIKVSHQNGFSSKSQKTPSTPASSGKNKRSFQEMAGNDEKSKNTLPRKRVPKKAPIAVTAQPDMPVHTDEPVYCICQKTSYGEMIACDDYDCPVEWYHFACVGINPETPPNGEWYCPTCAPKHQH</sequence>
<evidence type="ECO:0000256" key="4">
    <source>
        <dbReference type="ARBA" id="ARBA00022723"/>
    </source>
</evidence>
<dbReference type="CDD" id="cd16859">
    <property type="entry name" value="ING_ING4_5"/>
    <property type="match status" value="1"/>
</dbReference>
<feature type="compositionally biased region" description="Polar residues" evidence="16">
    <location>
        <begin position="270"/>
        <end position="289"/>
    </location>
</feature>
<name>A0AAW2YQ69_9EUKA</name>
<feature type="domain" description="PHD-type" evidence="17">
    <location>
        <begin position="335"/>
        <end position="386"/>
    </location>
</feature>
<feature type="site" description="Histone H3K4me3 binding" evidence="11">
    <location>
        <position position="360"/>
    </location>
</feature>
<feature type="binding site" evidence="12">
    <location>
        <position position="383"/>
    </location>
    <ligand>
        <name>Zn(2+)</name>
        <dbReference type="ChEBI" id="CHEBI:29105"/>
        <label>2</label>
    </ligand>
</feature>
<dbReference type="InterPro" id="IPR019787">
    <property type="entry name" value="Znf_PHD-finger"/>
</dbReference>
<feature type="compositionally biased region" description="Polar residues" evidence="16">
    <location>
        <begin position="229"/>
        <end position="244"/>
    </location>
</feature>
<dbReference type="PROSITE" id="PS50016">
    <property type="entry name" value="ZF_PHD_2"/>
    <property type="match status" value="1"/>
</dbReference>
<keyword evidence="5 13" id="KW-0863">Zinc-finger</keyword>
<dbReference type="EMBL" id="JAOPGA020000512">
    <property type="protein sequence ID" value="KAL0479214.1"/>
    <property type="molecule type" value="Genomic_DNA"/>
</dbReference>
<reference evidence="18 19" key="1">
    <citation type="submission" date="2024-03" db="EMBL/GenBank/DDBJ databases">
        <title>The Acrasis kona genome and developmental transcriptomes reveal deep origins of eukaryotic multicellular pathways.</title>
        <authorList>
            <person name="Sheikh S."/>
            <person name="Fu C.-J."/>
            <person name="Brown M.W."/>
            <person name="Baldauf S.L."/>
        </authorList>
    </citation>
    <scope>NUCLEOTIDE SEQUENCE [LARGE SCALE GENOMIC DNA]</scope>
    <source>
        <strain evidence="18 19">ATCC MYA-3509</strain>
    </source>
</reference>
<feature type="binding site" evidence="12">
    <location>
        <position position="338"/>
    </location>
    <ligand>
        <name>Zn(2+)</name>
        <dbReference type="ChEBI" id="CHEBI:29105"/>
        <label>1</label>
    </ligand>
</feature>
<evidence type="ECO:0000313" key="19">
    <source>
        <dbReference type="Proteomes" id="UP001431209"/>
    </source>
</evidence>
<feature type="compositionally biased region" description="Basic residues" evidence="16">
    <location>
        <begin position="146"/>
        <end position="160"/>
    </location>
</feature>
<dbReference type="InterPro" id="IPR019786">
    <property type="entry name" value="Zinc_finger_PHD-type_CS"/>
</dbReference>
<comment type="domain">
    <text evidence="14">The PHD-type zinc finger mediates the binding to H3K4me3.</text>
</comment>
<dbReference type="PROSITE" id="PS01359">
    <property type="entry name" value="ZF_PHD_1"/>
    <property type="match status" value="1"/>
</dbReference>
<comment type="caution">
    <text evidence="18">The sequence shown here is derived from an EMBL/GenBank/DDBJ whole genome shotgun (WGS) entry which is preliminary data.</text>
</comment>
<dbReference type="SMART" id="SM01408">
    <property type="entry name" value="ING"/>
    <property type="match status" value="1"/>
</dbReference>
<keyword evidence="7 14" id="KW-0156">Chromatin regulator</keyword>
<dbReference type="Gene3D" id="6.10.140.1740">
    <property type="match status" value="1"/>
</dbReference>
<dbReference type="SUPFAM" id="SSF57903">
    <property type="entry name" value="FYVE/PHD zinc finger"/>
    <property type="match status" value="1"/>
</dbReference>
<dbReference type="Gene3D" id="3.30.40.10">
    <property type="entry name" value="Zinc/RING finger domain, C3HC4 (zinc finger)"/>
    <property type="match status" value="1"/>
</dbReference>
<dbReference type="InterPro" id="IPR028651">
    <property type="entry name" value="ING_fam"/>
</dbReference>
<dbReference type="InterPro" id="IPR001965">
    <property type="entry name" value="Znf_PHD"/>
</dbReference>
<dbReference type="Proteomes" id="UP001431209">
    <property type="component" value="Unassembled WGS sequence"/>
</dbReference>
<dbReference type="AlphaFoldDB" id="A0AAW2YQ69"/>
<feature type="site" description="Histone H3K4me3 binding" evidence="11">
    <location>
        <position position="352"/>
    </location>
</feature>
<dbReference type="PANTHER" id="PTHR10333">
    <property type="entry name" value="INHIBITOR OF GROWTH PROTEIN"/>
    <property type="match status" value="1"/>
</dbReference>
<evidence type="ECO:0000256" key="9">
    <source>
        <dbReference type="ARBA" id="ARBA00023163"/>
    </source>
</evidence>
<dbReference type="CDD" id="cd15505">
    <property type="entry name" value="PHD_ING"/>
    <property type="match status" value="1"/>
</dbReference>
<dbReference type="PANTHER" id="PTHR10333:SF103">
    <property type="entry name" value="INHIBITOR OF GROWTH PROTEIN 3"/>
    <property type="match status" value="1"/>
</dbReference>
<evidence type="ECO:0000256" key="7">
    <source>
        <dbReference type="ARBA" id="ARBA00022853"/>
    </source>
</evidence>
<evidence type="ECO:0000259" key="17">
    <source>
        <dbReference type="PROSITE" id="PS50016"/>
    </source>
</evidence>
<comment type="subunit">
    <text evidence="14">Component of an histone acetyltransferase complex. Interacts with H3K4me3 and to a lesser extent with H3K4me2.</text>
</comment>
<accession>A0AAW2YQ69</accession>
<evidence type="ECO:0000256" key="5">
    <source>
        <dbReference type="ARBA" id="ARBA00022771"/>
    </source>
</evidence>
<keyword evidence="15" id="KW-0175">Coiled coil</keyword>
<dbReference type="GO" id="GO:0006325">
    <property type="term" value="P:chromatin organization"/>
    <property type="evidence" value="ECO:0007669"/>
    <property type="project" value="UniProtKB-KW"/>
</dbReference>
<keyword evidence="10 14" id="KW-0539">Nucleus</keyword>
<keyword evidence="6 12" id="KW-0862">Zinc</keyword>
<feature type="coiled-coil region" evidence="15">
    <location>
        <begin position="67"/>
        <end position="95"/>
    </location>
</feature>
<keyword evidence="3" id="KW-0341">Growth regulation</keyword>
<dbReference type="InterPro" id="IPR024610">
    <property type="entry name" value="ING_N_histone-binding"/>
</dbReference>
<protein>
    <recommendedName>
        <fullName evidence="14">Inhibitor of growth protein</fullName>
    </recommendedName>
</protein>
<feature type="binding site" evidence="12">
    <location>
        <position position="356"/>
    </location>
    <ligand>
        <name>Zn(2+)</name>
        <dbReference type="ChEBI" id="CHEBI:29105"/>
        <label>2</label>
    </ligand>
</feature>
<dbReference type="SMART" id="SM00249">
    <property type="entry name" value="PHD"/>
    <property type="match status" value="1"/>
</dbReference>
<feature type="binding site" evidence="12">
    <location>
        <position position="365"/>
    </location>
    <ligand>
        <name>Zn(2+)</name>
        <dbReference type="ChEBI" id="CHEBI:29105"/>
        <label>1</label>
    </ligand>
</feature>
<feature type="site" description="Histone H3K4me3 binding" evidence="11">
    <location>
        <position position="337"/>
    </location>
</feature>
<feature type="binding site" evidence="12">
    <location>
        <position position="362"/>
    </location>
    <ligand>
        <name>Zn(2+)</name>
        <dbReference type="ChEBI" id="CHEBI:29105"/>
        <label>1</label>
    </ligand>
</feature>
<dbReference type="GO" id="GO:0008270">
    <property type="term" value="F:zinc ion binding"/>
    <property type="evidence" value="ECO:0007669"/>
    <property type="project" value="UniProtKB-KW"/>
</dbReference>
<evidence type="ECO:0000256" key="16">
    <source>
        <dbReference type="SAM" id="MobiDB-lite"/>
    </source>
</evidence>
<evidence type="ECO:0000256" key="6">
    <source>
        <dbReference type="ARBA" id="ARBA00022833"/>
    </source>
</evidence>
<dbReference type="InterPro" id="IPR013083">
    <property type="entry name" value="Znf_RING/FYVE/PHD"/>
</dbReference>
<feature type="region of interest" description="Disordered" evidence="16">
    <location>
        <begin position="188"/>
        <end position="256"/>
    </location>
</feature>
<evidence type="ECO:0000256" key="10">
    <source>
        <dbReference type="ARBA" id="ARBA00023242"/>
    </source>
</evidence>
<evidence type="ECO:0000256" key="3">
    <source>
        <dbReference type="ARBA" id="ARBA00022604"/>
    </source>
</evidence>
<evidence type="ECO:0000256" key="11">
    <source>
        <dbReference type="PIRSR" id="PIRSR628651-50"/>
    </source>
</evidence>
<evidence type="ECO:0000256" key="15">
    <source>
        <dbReference type="SAM" id="Coils"/>
    </source>
</evidence>
<feature type="binding site" evidence="12">
    <location>
        <position position="380"/>
    </location>
    <ligand>
        <name>Zn(2+)</name>
        <dbReference type="ChEBI" id="CHEBI:29105"/>
        <label>2</label>
    </ligand>
</feature>
<comment type="subcellular location">
    <subcellularLocation>
        <location evidence="1 14">Nucleus</location>
    </subcellularLocation>
</comment>
<proteinExistence type="inferred from homology"/>
<dbReference type="Pfam" id="PF12998">
    <property type="entry name" value="ING"/>
    <property type="match status" value="1"/>
</dbReference>
<comment type="similarity">
    <text evidence="2 14">Belongs to the ING family.</text>
</comment>
<evidence type="ECO:0000256" key="14">
    <source>
        <dbReference type="RuleBase" id="RU361213"/>
    </source>
</evidence>
<keyword evidence="4 12" id="KW-0479">Metal-binding</keyword>
<feature type="binding site" evidence="12">
    <location>
        <position position="340"/>
    </location>
    <ligand>
        <name>Zn(2+)</name>
        <dbReference type="ChEBI" id="CHEBI:29105"/>
        <label>1</label>
    </ligand>
</feature>
<feature type="site" description="Histone H3K4me3 binding" evidence="11">
    <location>
        <position position="348"/>
    </location>
</feature>
<comment type="function">
    <text evidence="14">Component of an histone acetyltransferase complex.</text>
</comment>